<keyword evidence="1" id="KW-0812">Transmembrane</keyword>
<dbReference type="Pfam" id="PF12666">
    <property type="entry name" value="PrgI"/>
    <property type="match status" value="1"/>
</dbReference>
<comment type="caution">
    <text evidence="2">The sequence shown here is derived from an EMBL/GenBank/DDBJ whole genome shotgun (WGS) entry which is preliminary data.</text>
</comment>
<dbReference type="EMBL" id="WMEQ01000017">
    <property type="protein sequence ID" value="MYL35497.1"/>
    <property type="molecule type" value="Genomic_DNA"/>
</dbReference>
<evidence type="ECO:0008006" key="4">
    <source>
        <dbReference type="Google" id="ProtNLM"/>
    </source>
</evidence>
<evidence type="ECO:0000313" key="2">
    <source>
        <dbReference type="EMBL" id="MYL35497.1"/>
    </source>
</evidence>
<name>A0A6I5A5A6_9BACI</name>
<reference evidence="2 3" key="1">
    <citation type="submission" date="2019-11" db="EMBL/GenBank/DDBJ databases">
        <title>Genome sequences of 17 halophilic strains isolated from different environments.</title>
        <authorList>
            <person name="Furrow R.E."/>
        </authorList>
    </citation>
    <scope>NUCLEOTIDE SEQUENCE [LARGE SCALE GENOMIC DNA]</scope>
    <source>
        <strain evidence="2 3">22514_16_FS</strain>
    </source>
</reference>
<evidence type="ECO:0000256" key="1">
    <source>
        <dbReference type="SAM" id="Phobius"/>
    </source>
</evidence>
<protein>
    <recommendedName>
        <fullName evidence="4">PrgI family protein</fullName>
    </recommendedName>
</protein>
<feature type="transmembrane region" description="Helical" evidence="1">
    <location>
        <begin position="49"/>
        <end position="72"/>
    </location>
</feature>
<dbReference type="Proteomes" id="UP000468638">
    <property type="component" value="Unassembled WGS sequence"/>
</dbReference>
<dbReference type="RefSeq" id="WP_160850453.1">
    <property type="nucleotide sequence ID" value="NZ_WMEQ01000017.1"/>
</dbReference>
<dbReference type="InterPro" id="IPR024414">
    <property type="entry name" value="Uncharacterised_PrgI"/>
</dbReference>
<keyword evidence="1" id="KW-0472">Membrane</keyword>
<feature type="transmembrane region" description="Helical" evidence="1">
    <location>
        <begin position="21"/>
        <end position="43"/>
    </location>
</feature>
<accession>A0A6I5A5A6</accession>
<proteinExistence type="predicted"/>
<evidence type="ECO:0000313" key="3">
    <source>
        <dbReference type="Proteomes" id="UP000468638"/>
    </source>
</evidence>
<gene>
    <name evidence="2" type="ORF">GLW05_18105</name>
</gene>
<sequence>MRTKMPFDTEKERKVIKGMSWRQGIYALVAGVIYITITSEIVFSGKFPFMMGFILCLLVLPIIAPLIVFAFLKNKDSGYFLDRHILYVLKHRKAQSGVWRK</sequence>
<organism evidence="2 3">
    <name type="scientific">Pontibacillus yanchengensis</name>
    <dbReference type="NCBI Taxonomy" id="462910"/>
    <lineage>
        <taxon>Bacteria</taxon>
        <taxon>Bacillati</taxon>
        <taxon>Bacillota</taxon>
        <taxon>Bacilli</taxon>
        <taxon>Bacillales</taxon>
        <taxon>Bacillaceae</taxon>
        <taxon>Pontibacillus</taxon>
    </lineage>
</organism>
<dbReference type="AlphaFoldDB" id="A0A6I5A5A6"/>
<keyword evidence="1" id="KW-1133">Transmembrane helix</keyword>
<dbReference type="OrthoDB" id="2903713at2"/>